<sequence length="118" mass="13451">MGMREYRLVEYSIGGKAKHALVKRRIHLETLPVETLPGAKPSRLLLGRSCEIGRVTRWFVEPHRLGRQTNMANATCGPTDETHWEKIDWSELNSNVKRLQARIVKVVKPGSERGLHKA</sequence>
<evidence type="ECO:0000313" key="1">
    <source>
        <dbReference type="EMBL" id="KJF15456.1"/>
    </source>
</evidence>
<organism evidence="1 2">
    <name type="scientific">Acidithrix ferrooxidans</name>
    <dbReference type="NCBI Taxonomy" id="1280514"/>
    <lineage>
        <taxon>Bacteria</taxon>
        <taxon>Bacillati</taxon>
        <taxon>Actinomycetota</taxon>
        <taxon>Acidimicrobiia</taxon>
        <taxon>Acidimicrobiales</taxon>
        <taxon>Acidimicrobiaceae</taxon>
        <taxon>Acidithrix</taxon>
    </lineage>
</organism>
<proteinExistence type="predicted"/>
<protein>
    <submittedName>
        <fullName evidence="1">Uncharacterized protein</fullName>
    </submittedName>
</protein>
<gene>
    <name evidence="1" type="ORF">AXFE_37010</name>
</gene>
<dbReference type="EMBL" id="JXYS01000178">
    <property type="protein sequence ID" value="KJF15456.1"/>
    <property type="molecule type" value="Genomic_DNA"/>
</dbReference>
<keyword evidence="2" id="KW-1185">Reference proteome</keyword>
<dbReference type="AlphaFoldDB" id="A0A0D8HEI6"/>
<evidence type="ECO:0000313" key="2">
    <source>
        <dbReference type="Proteomes" id="UP000032360"/>
    </source>
</evidence>
<comment type="caution">
    <text evidence="1">The sequence shown here is derived from an EMBL/GenBank/DDBJ whole genome shotgun (WGS) entry which is preliminary data.</text>
</comment>
<dbReference type="Proteomes" id="UP000032360">
    <property type="component" value="Unassembled WGS sequence"/>
</dbReference>
<reference evidence="1 2" key="1">
    <citation type="submission" date="2015-01" db="EMBL/GenBank/DDBJ databases">
        <title>Draft genome of the acidophilic iron oxidizer Acidithrix ferrooxidans strain Py-F3.</title>
        <authorList>
            <person name="Poehlein A."/>
            <person name="Eisen S."/>
            <person name="Schloemann M."/>
            <person name="Johnson B.D."/>
            <person name="Daniel R."/>
            <person name="Muehling M."/>
        </authorList>
    </citation>
    <scope>NUCLEOTIDE SEQUENCE [LARGE SCALE GENOMIC DNA]</scope>
    <source>
        <strain evidence="1 2">Py-F3</strain>
    </source>
</reference>
<accession>A0A0D8HEI6</accession>
<name>A0A0D8HEI6_9ACTN</name>